<accession>A0AAD3MG03</accession>
<dbReference type="EMBL" id="BRZM01003855">
    <property type="protein sequence ID" value="GLD52836.1"/>
    <property type="molecule type" value="Genomic_DNA"/>
</dbReference>
<keyword evidence="1" id="KW-0378">Hydrolase</keyword>
<evidence type="ECO:0000313" key="1">
    <source>
        <dbReference type="EMBL" id="GLD52836.1"/>
    </source>
</evidence>
<dbReference type="AlphaFoldDB" id="A0AAD3MG03"/>
<keyword evidence="1" id="KW-0347">Helicase</keyword>
<comment type="caution">
    <text evidence="1">The sequence shown here is derived from an EMBL/GenBank/DDBJ whole genome shotgun (WGS) entry which is preliminary data.</text>
</comment>
<protein>
    <submittedName>
        <fullName evidence="1">ATP-dependent RNA helicase DHX57 isoform X1</fullName>
    </submittedName>
</protein>
<name>A0AAD3MG03_LATJO</name>
<dbReference type="Proteomes" id="UP001279410">
    <property type="component" value="Unassembled WGS sequence"/>
</dbReference>
<keyword evidence="1" id="KW-0547">Nucleotide-binding</keyword>
<dbReference type="GO" id="GO:0004386">
    <property type="term" value="F:helicase activity"/>
    <property type="evidence" value="ECO:0007669"/>
    <property type="project" value="UniProtKB-KW"/>
</dbReference>
<reference evidence="1" key="1">
    <citation type="submission" date="2022-08" db="EMBL/GenBank/DDBJ databases">
        <title>Genome sequencing of akame (Lates japonicus).</title>
        <authorList>
            <person name="Hashiguchi Y."/>
            <person name="Takahashi H."/>
        </authorList>
    </citation>
    <scope>NUCLEOTIDE SEQUENCE</scope>
    <source>
        <strain evidence="1">Kochi</strain>
    </source>
</reference>
<sequence>MRVWKDHRSSVLGSLIDGPAGQVVTSSVLNHARVLPSLWLREWLRRRAGVTGNSVGYQIRLESTAVLHHRCVTERLGEADLKASHVIVDEVRIRRRDTKKSVLKTIATWTWTRSTWTWCSAGVLPGLAEIKMLYEQLSPTECSTTETQQGMIIKAWREPGGLVGSQTQLQRKNSRRVGVASGVCFHLFTSHSTAQLAEQQLPEIQGIKILGVFAEAAFGVGSSLGS</sequence>
<gene>
    <name evidence="1" type="ORF">AKAME5_002827400</name>
</gene>
<keyword evidence="2" id="KW-1185">Reference proteome</keyword>
<organism evidence="1 2">
    <name type="scientific">Lates japonicus</name>
    <name type="common">Japanese lates</name>
    <dbReference type="NCBI Taxonomy" id="270547"/>
    <lineage>
        <taxon>Eukaryota</taxon>
        <taxon>Metazoa</taxon>
        <taxon>Chordata</taxon>
        <taxon>Craniata</taxon>
        <taxon>Vertebrata</taxon>
        <taxon>Euteleostomi</taxon>
        <taxon>Actinopterygii</taxon>
        <taxon>Neopterygii</taxon>
        <taxon>Teleostei</taxon>
        <taxon>Neoteleostei</taxon>
        <taxon>Acanthomorphata</taxon>
        <taxon>Carangaria</taxon>
        <taxon>Carangaria incertae sedis</taxon>
        <taxon>Centropomidae</taxon>
        <taxon>Lates</taxon>
    </lineage>
</organism>
<proteinExistence type="predicted"/>
<keyword evidence="1" id="KW-0067">ATP-binding</keyword>
<evidence type="ECO:0000313" key="2">
    <source>
        <dbReference type="Proteomes" id="UP001279410"/>
    </source>
</evidence>